<accession>A0A1H3MMG0</accession>
<protein>
    <submittedName>
        <fullName evidence="2">Dinitrogenase iron-molybdenum cofactor</fullName>
    </submittedName>
</protein>
<dbReference type="STRING" id="1122142.SAMN02910414_02357"/>
<dbReference type="Proteomes" id="UP000183918">
    <property type="component" value="Unassembled WGS sequence"/>
</dbReference>
<sequence length="53" mass="5839">MRVAVTYDNGNVFGHFGRTEEFKVYDIEDGKVVNTQILGTNGEGHTCGHGKCH</sequence>
<dbReference type="EMBL" id="FNPG01000036">
    <property type="protein sequence ID" value="SDY77776.1"/>
    <property type="molecule type" value="Genomic_DNA"/>
</dbReference>
<dbReference type="SUPFAM" id="SSF53146">
    <property type="entry name" value="Nitrogenase accessory factor-like"/>
    <property type="match status" value="1"/>
</dbReference>
<evidence type="ECO:0000313" key="2">
    <source>
        <dbReference type="EMBL" id="SDY77776.1"/>
    </source>
</evidence>
<feature type="domain" description="Dinitrogenase iron-molybdenum cofactor biosynthesis" evidence="1">
    <location>
        <begin position="9"/>
        <end position="46"/>
    </location>
</feature>
<evidence type="ECO:0000313" key="3">
    <source>
        <dbReference type="Proteomes" id="UP000183918"/>
    </source>
</evidence>
<name>A0A1H3MMG0_9FIRM</name>
<dbReference type="InterPro" id="IPR036105">
    <property type="entry name" value="DiNase_FeMo-co_biosyn_sf"/>
</dbReference>
<gene>
    <name evidence="2" type="ORF">SAMN02910414_02357</name>
</gene>
<proteinExistence type="predicted"/>
<dbReference type="Pfam" id="PF02579">
    <property type="entry name" value="Nitro_FeMo-Co"/>
    <property type="match status" value="1"/>
</dbReference>
<keyword evidence="3" id="KW-1185">Reference proteome</keyword>
<reference evidence="2 3" key="1">
    <citation type="submission" date="2016-10" db="EMBL/GenBank/DDBJ databases">
        <authorList>
            <person name="de Groot N.N."/>
        </authorList>
    </citation>
    <scope>NUCLEOTIDE SEQUENCE [LARGE SCALE GENOMIC DNA]</scope>
    <source>
        <strain evidence="2 3">DSM 14045</strain>
    </source>
</reference>
<dbReference type="RefSeq" id="WP_083354571.1">
    <property type="nucleotide sequence ID" value="NZ_FNPG01000036.1"/>
</dbReference>
<dbReference type="AlphaFoldDB" id="A0A1H3MMG0"/>
<organism evidence="2 3">
    <name type="scientific">Lachnobacterium bovis DSM 14045</name>
    <dbReference type="NCBI Taxonomy" id="1122142"/>
    <lineage>
        <taxon>Bacteria</taxon>
        <taxon>Bacillati</taxon>
        <taxon>Bacillota</taxon>
        <taxon>Clostridia</taxon>
        <taxon>Lachnospirales</taxon>
        <taxon>Lachnospiraceae</taxon>
        <taxon>Lachnobacterium</taxon>
    </lineage>
</organism>
<dbReference type="InterPro" id="IPR003731">
    <property type="entry name" value="Di-Nase_FeMo-co_biosynth"/>
</dbReference>
<evidence type="ECO:0000259" key="1">
    <source>
        <dbReference type="Pfam" id="PF02579"/>
    </source>
</evidence>
<dbReference type="OrthoDB" id="280278at2"/>
<dbReference type="Gene3D" id="3.30.420.130">
    <property type="entry name" value="Dinitrogenase iron-molybdenum cofactor biosynthesis domain"/>
    <property type="match status" value="1"/>
</dbReference>